<evidence type="ECO:0000313" key="4">
    <source>
        <dbReference type="EMBL" id="GGZ84196.1"/>
    </source>
</evidence>
<dbReference type="Gene3D" id="2.40.160.50">
    <property type="entry name" value="membrane protein fhac: a member of the omp85/tpsb transporter family"/>
    <property type="match status" value="1"/>
</dbReference>
<dbReference type="Pfam" id="PF01103">
    <property type="entry name" value="Omp85"/>
    <property type="match status" value="1"/>
</dbReference>
<protein>
    <recommendedName>
        <fullName evidence="3">Bacterial surface antigen (D15) domain-containing protein</fullName>
    </recommendedName>
</protein>
<feature type="domain" description="Bacterial surface antigen (D15)" evidence="3">
    <location>
        <begin position="169"/>
        <end position="355"/>
    </location>
</feature>
<evidence type="ECO:0000256" key="2">
    <source>
        <dbReference type="ARBA" id="ARBA00023136"/>
    </source>
</evidence>
<proteinExistence type="predicted"/>
<keyword evidence="2" id="KW-0472">Membrane</keyword>
<comment type="caution">
    <text evidence="4">The sequence shown here is derived from an EMBL/GenBank/DDBJ whole genome shotgun (WGS) entry which is preliminary data.</text>
</comment>
<dbReference type="InterPro" id="IPR000184">
    <property type="entry name" value="Bac_surfAg_D15"/>
</dbReference>
<name>A0A918R3I0_9FLAO</name>
<comment type="subcellular location">
    <subcellularLocation>
        <location evidence="1">Membrane</location>
    </subcellularLocation>
</comment>
<evidence type="ECO:0000313" key="5">
    <source>
        <dbReference type="Proteomes" id="UP000636004"/>
    </source>
</evidence>
<sequence>MNRTLVVLIVWSCFVFGYSQKKTDSIKKVNFAGIPVVNYSNAIGLSAGAMGQIFYKVSTKDTISPTSSTGVFAMYSTNNTFFAAAFQKLYLNEDRWRIMFGAGLGNINYQYWQEIPVIGGDFIGFNTRAEFAMLKVERKLIGKLYGGVRTVISKSKTDFDLPDFLPPEILTDERRMNSLGYLFNYDERDNQLNPYKGFNVEFKNDFFRTWLNSADNFESFELTYNHYYPLSSERKIIATRVTASIATGDVPFQGQNVVGQDDIRGYSNGKYRDNQVYAIQSEYRWRFENKFGVVGFFGLATAIENFSDFGDAPILPGGGVGVRYMMIPKERINIGIDVAAGKGDWGLYFRIGESFGR</sequence>
<dbReference type="AlphaFoldDB" id="A0A918R3I0"/>
<reference evidence="4" key="2">
    <citation type="submission" date="2020-09" db="EMBL/GenBank/DDBJ databases">
        <authorList>
            <person name="Sun Q."/>
            <person name="Kim S."/>
        </authorList>
    </citation>
    <scope>NUCLEOTIDE SEQUENCE</scope>
    <source>
        <strain evidence="4">KCTC 12710</strain>
    </source>
</reference>
<dbReference type="EMBL" id="BMWZ01000005">
    <property type="protein sequence ID" value="GGZ84196.1"/>
    <property type="molecule type" value="Genomic_DNA"/>
</dbReference>
<dbReference type="RefSeq" id="WP_189360916.1">
    <property type="nucleotide sequence ID" value="NZ_BMWZ01000005.1"/>
</dbReference>
<gene>
    <name evidence="4" type="ORF">GCM10007028_22550</name>
</gene>
<organism evidence="4 5">
    <name type="scientific">Algibacter mikhailovii</name>
    <dbReference type="NCBI Taxonomy" id="425498"/>
    <lineage>
        <taxon>Bacteria</taxon>
        <taxon>Pseudomonadati</taxon>
        <taxon>Bacteroidota</taxon>
        <taxon>Flavobacteriia</taxon>
        <taxon>Flavobacteriales</taxon>
        <taxon>Flavobacteriaceae</taxon>
        <taxon>Algibacter</taxon>
    </lineage>
</organism>
<dbReference type="GO" id="GO:0019867">
    <property type="term" value="C:outer membrane"/>
    <property type="evidence" value="ECO:0007669"/>
    <property type="project" value="InterPro"/>
</dbReference>
<reference evidence="4" key="1">
    <citation type="journal article" date="2014" name="Int. J. Syst. Evol. Microbiol.">
        <title>Complete genome sequence of Corynebacterium casei LMG S-19264T (=DSM 44701T), isolated from a smear-ripened cheese.</title>
        <authorList>
            <consortium name="US DOE Joint Genome Institute (JGI-PGF)"/>
            <person name="Walter F."/>
            <person name="Albersmeier A."/>
            <person name="Kalinowski J."/>
            <person name="Ruckert C."/>
        </authorList>
    </citation>
    <scope>NUCLEOTIDE SEQUENCE</scope>
    <source>
        <strain evidence="4">KCTC 12710</strain>
    </source>
</reference>
<dbReference type="Proteomes" id="UP000636004">
    <property type="component" value="Unassembled WGS sequence"/>
</dbReference>
<evidence type="ECO:0000256" key="1">
    <source>
        <dbReference type="ARBA" id="ARBA00004370"/>
    </source>
</evidence>
<keyword evidence="5" id="KW-1185">Reference proteome</keyword>
<accession>A0A918R3I0</accession>
<evidence type="ECO:0000259" key="3">
    <source>
        <dbReference type="Pfam" id="PF01103"/>
    </source>
</evidence>